<evidence type="ECO:0000256" key="1">
    <source>
        <dbReference type="ARBA" id="ARBA00004138"/>
    </source>
</evidence>
<dbReference type="CDD" id="cd00063">
    <property type="entry name" value="FN3"/>
    <property type="match status" value="3"/>
</dbReference>
<feature type="domain" description="Fibronectin type-III" evidence="7">
    <location>
        <begin position="114"/>
        <end position="206"/>
    </location>
</feature>
<dbReference type="SMART" id="SM00060">
    <property type="entry name" value="FN3"/>
    <property type="match status" value="3"/>
</dbReference>
<comment type="caution">
    <text evidence="8">The sequence shown here is derived from an EMBL/GenBank/DDBJ whole genome shotgun (WGS) entry which is preliminary data.</text>
</comment>
<dbReference type="Gene3D" id="2.60.40.10">
    <property type="entry name" value="Immunoglobulins"/>
    <property type="match status" value="4"/>
</dbReference>
<evidence type="ECO:0000256" key="6">
    <source>
        <dbReference type="ARBA" id="ARBA00023273"/>
    </source>
</evidence>
<dbReference type="SUPFAM" id="SSF49265">
    <property type="entry name" value="Fibronectin type III"/>
    <property type="match status" value="2"/>
</dbReference>
<proteinExistence type="predicted"/>
<accession>A0A956N970</accession>
<keyword evidence="4" id="KW-0677">Repeat</keyword>
<dbReference type="PROSITE" id="PS50853">
    <property type="entry name" value="FN3"/>
    <property type="match status" value="3"/>
</dbReference>
<dbReference type="Proteomes" id="UP000739538">
    <property type="component" value="Unassembled WGS sequence"/>
</dbReference>
<reference evidence="8" key="2">
    <citation type="journal article" date="2021" name="Microbiome">
        <title>Successional dynamics and alternative stable states in a saline activated sludge microbial community over 9 years.</title>
        <authorList>
            <person name="Wang Y."/>
            <person name="Ye J."/>
            <person name="Ju F."/>
            <person name="Liu L."/>
            <person name="Boyd J.A."/>
            <person name="Deng Y."/>
            <person name="Parks D.H."/>
            <person name="Jiang X."/>
            <person name="Yin X."/>
            <person name="Woodcroft B.J."/>
            <person name="Tyson G.W."/>
            <person name="Hugenholtz P."/>
            <person name="Polz M.F."/>
            <person name="Zhang T."/>
        </authorList>
    </citation>
    <scope>NUCLEOTIDE SEQUENCE</scope>
    <source>
        <strain evidence="8">HKST-UBA02</strain>
    </source>
</reference>
<dbReference type="Pfam" id="PF22544">
    <property type="entry name" value="HYDIN_VesB_CFA65-like_Ig"/>
    <property type="match status" value="1"/>
</dbReference>
<dbReference type="InterPro" id="IPR013783">
    <property type="entry name" value="Ig-like_fold"/>
</dbReference>
<evidence type="ECO:0000313" key="9">
    <source>
        <dbReference type="Proteomes" id="UP000739538"/>
    </source>
</evidence>
<keyword evidence="6" id="KW-0966">Cell projection</keyword>
<sequence>MIAPAGSVLSVELTTASSVSLAWIAPGDDDDQGQAAAYDLRYSLFPIDNLNFGDATPVELADPAPAGSLESADINELNASTTYYFALVTEDEAGNRSPLSNVVSATTGTDAPAAPTSLAAAPSSPFSVSLVWQDNADNETGYEVERRRSDESIFTRIATTAPGNGVGSYEDETAEDRQTYTYRVRAVNAGGPSDYSNQASATTPVPSPETFEAVALANDEIRLSWEFPYSDPDGFRIERLLDAVWTTIADVPGDARDRVDTGLVGSTTYTYRMRAYDGQASSEYTPEVSETTSDDPPICSVSPSSIDFGTLVVGESDTRIVTITNVGGQILTGNVVLQDCSSGFVIEDYEGLALRNGESREVQVTFAPLDAGSASCGLLGPDCDLVVVTGIGESPFHWSDRFAEGDLGVDNTIRTFALAPDEGIFAGGAFTHAGSEITSYTAQFIPDQWFGMGPSLTGTVRTIAVAEYGIFCGGDFVTESVGPHHVAEWTGSSWAPFYYSPDGIVRTMVEKDTRVVVGGSFGPDYYAGGKYTIGPAGIAEWVACPPRFDGDAGAEGDAQLGCNFFDTLGNADPSGSIEALAVYQGDLYVGGTFTQIGGQTISYLARFQDSDQSWHAVGFAGGVNAAVYSLHATPNGLWVGGQFSRVDGTTSLGVAVWSGTSWIPRTAGEDFRTTYAITSYLGNVVVGGGFATSNGTQPLNRLAEWDGEGWLPLGSGIPSGFVYALIESDAALYVGGSFSQAGGLPSQNIGRWEPTPR</sequence>
<protein>
    <recommendedName>
        <fullName evidence="7">Fibronectin type-III domain-containing protein</fullName>
    </recommendedName>
</protein>
<dbReference type="InterPro" id="IPR003961">
    <property type="entry name" value="FN3_dom"/>
</dbReference>
<evidence type="ECO:0000256" key="3">
    <source>
        <dbReference type="ARBA" id="ARBA00022490"/>
    </source>
</evidence>
<organism evidence="8 9">
    <name type="scientific">Eiseniibacteriota bacterium</name>
    <dbReference type="NCBI Taxonomy" id="2212470"/>
    <lineage>
        <taxon>Bacteria</taxon>
        <taxon>Candidatus Eiseniibacteriota</taxon>
    </lineage>
</organism>
<feature type="domain" description="Fibronectin type-III" evidence="7">
    <location>
        <begin position="207"/>
        <end position="295"/>
    </location>
</feature>
<dbReference type="InterPro" id="IPR053879">
    <property type="entry name" value="HYDIN_VesB_CFA65-like_Ig"/>
</dbReference>
<dbReference type="EMBL" id="JAGQHS010000011">
    <property type="protein sequence ID" value="MCA9754892.1"/>
    <property type="molecule type" value="Genomic_DNA"/>
</dbReference>
<evidence type="ECO:0000259" key="7">
    <source>
        <dbReference type="PROSITE" id="PS50853"/>
    </source>
</evidence>
<evidence type="ECO:0000256" key="2">
    <source>
        <dbReference type="ARBA" id="ARBA00004496"/>
    </source>
</evidence>
<feature type="domain" description="Fibronectin type-III" evidence="7">
    <location>
        <begin position="5"/>
        <end position="110"/>
    </location>
</feature>
<dbReference type="InterPro" id="IPR036116">
    <property type="entry name" value="FN3_sf"/>
</dbReference>
<dbReference type="GO" id="GO:0005737">
    <property type="term" value="C:cytoplasm"/>
    <property type="evidence" value="ECO:0007669"/>
    <property type="project" value="UniProtKB-SubCell"/>
</dbReference>
<reference evidence="8" key="1">
    <citation type="submission" date="2020-04" db="EMBL/GenBank/DDBJ databases">
        <authorList>
            <person name="Zhang T."/>
        </authorList>
    </citation>
    <scope>NUCLEOTIDE SEQUENCE</scope>
    <source>
        <strain evidence="8">HKST-UBA02</strain>
    </source>
</reference>
<dbReference type="InterPro" id="IPR050991">
    <property type="entry name" value="ECM_Regulatory_Proteins"/>
</dbReference>
<keyword evidence="5" id="KW-0969">Cilium</keyword>
<dbReference type="PANTHER" id="PTHR46708">
    <property type="entry name" value="TENASCIN"/>
    <property type="match status" value="1"/>
</dbReference>
<evidence type="ECO:0000256" key="4">
    <source>
        <dbReference type="ARBA" id="ARBA00022737"/>
    </source>
</evidence>
<evidence type="ECO:0000256" key="5">
    <source>
        <dbReference type="ARBA" id="ARBA00023069"/>
    </source>
</evidence>
<dbReference type="PANTHER" id="PTHR46708:SF2">
    <property type="entry name" value="FIBRONECTIN TYPE-III DOMAIN-CONTAINING PROTEIN"/>
    <property type="match status" value="1"/>
</dbReference>
<evidence type="ECO:0000313" key="8">
    <source>
        <dbReference type="EMBL" id="MCA9754892.1"/>
    </source>
</evidence>
<gene>
    <name evidence="8" type="ORF">KDA27_03750</name>
</gene>
<keyword evidence="3" id="KW-0963">Cytoplasm</keyword>
<name>A0A956N970_UNCEI</name>
<dbReference type="AlphaFoldDB" id="A0A956N970"/>
<comment type="subcellular location">
    <subcellularLocation>
        <location evidence="1">Cell projection</location>
        <location evidence="1">Cilium</location>
    </subcellularLocation>
    <subcellularLocation>
        <location evidence="2">Cytoplasm</location>
    </subcellularLocation>
</comment>